<dbReference type="SUPFAM" id="SSF55729">
    <property type="entry name" value="Acyl-CoA N-acyltransferases (Nat)"/>
    <property type="match status" value="1"/>
</dbReference>
<dbReference type="InterPro" id="IPR016181">
    <property type="entry name" value="Acyl_CoA_acyltransferase"/>
</dbReference>
<gene>
    <name evidence="7" type="ORF">D6T64_16365</name>
</gene>
<sequence>MTGWRLRDFHSDDLDGVLRLWEEIKAAKTEPVYGLPEVLASCQKDHAIVAMHGEELVGVAVGRAAHAQGWIVFLATAQKWQSQGIGSAMLAALENRMAPYGLTKLSALMPESASRVDAFLNRGFEVKKNLRYFERHIPVQREELKALSELGGRVLSRDLWTAVGGMKREKELLERRLVMPLANPDKAEEFGVVPPKAVVLFGPPGTGKTTFAKAIASRLEWPFVEVFPSRLAADPKGLAGALRETFIKISELEHAVVFIDEVEEIAAQRGGEPPSALQGVTNELLKIIPAFREQPGRLLVCATNFVRALDSAFLRHGRFDYVIPIGLPDQAARRAIWERYIPEAVTGTVDLEALVTATDGFSPADIEYAARRASQEALERALFGRPADVEDGADAPTTGKGSDAITGPSTADYRSAILATRTTVSPQVAAEFLEDIDTLARL</sequence>
<evidence type="ECO:0000256" key="5">
    <source>
        <dbReference type="SAM" id="MobiDB-lite"/>
    </source>
</evidence>
<dbReference type="Proteomes" id="UP000272015">
    <property type="component" value="Unassembled WGS sequence"/>
</dbReference>
<evidence type="ECO:0000313" key="8">
    <source>
        <dbReference type="Proteomes" id="UP000272015"/>
    </source>
</evidence>
<comment type="caution">
    <text evidence="7">The sequence shown here is derived from an EMBL/GenBank/DDBJ whole genome shotgun (WGS) entry which is preliminary data.</text>
</comment>
<name>A0A3A5MCW4_9MICO</name>
<dbReference type="Pfam" id="PF00583">
    <property type="entry name" value="Acetyltransf_1"/>
    <property type="match status" value="1"/>
</dbReference>
<reference evidence="7 8" key="1">
    <citation type="submission" date="2018-09" db="EMBL/GenBank/DDBJ databases">
        <title>Novel species of Cryobacterium.</title>
        <authorList>
            <person name="Liu Q."/>
            <person name="Xin Y.-H."/>
        </authorList>
    </citation>
    <scope>NUCLEOTIDE SEQUENCE [LARGE SCALE GENOMIC DNA]</scope>
    <source>
        <strain evidence="7 8">Hh39</strain>
    </source>
</reference>
<feature type="region of interest" description="Disordered" evidence="5">
    <location>
        <begin position="388"/>
        <end position="407"/>
    </location>
</feature>
<evidence type="ECO:0000313" key="7">
    <source>
        <dbReference type="EMBL" id="RJT87015.1"/>
    </source>
</evidence>
<dbReference type="PROSITE" id="PS00674">
    <property type="entry name" value="AAA"/>
    <property type="match status" value="1"/>
</dbReference>
<dbReference type="GO" id="GO:0005524">
    <property type="term" value="F:ATP binding"/>
    <property type="evidence" value="ECO:0007669"/>
    <property type="project" value="UniProtKB-KW"/>
</dbReference>
<feature type="domain" description="N-acetyltransferase" evidence="6">
    <location>
        <begin position="4"/>
        <end position="148"/>
    </location>
</feature>
<dbReference type="SUPFAM" id="SSF52540">
    <property type="entry name" value="P-loop containing nucleoside triphosphate hydrolases"/>
    <property type="match status" value="1"/>
</dbReference>
<dbReference type="EMBL" id="QZVS01000092">
    <property type="protein sequence ID" value="RJT87015.1"/>
    <property type="molecule type" value="Genomic_DNA"/>
</dbReference>
<dbReference type="AlphaFoldDB" id="A0A3A5MCW4"/>
<dbReference type="PROSITE" id="PS51186">
    <property type="entry name" value="GNAT"/>
    <property type="match status" value="1"/>
</dbReference>
<dbReference type="InterPro" id="IPR041569">
    <property type="entry name" value="AAA_lid_3"/>
</dbReference>
<dbReference type="OrthoDB" id="9809379at2"/>
<dbReference type="GO" id="GO:0016887">
    <property type="term" value="F:ATP hydrolysis activity"/>
    <property type="evidence" value="ECO:0007669"/>
    <property type="project" value="InterPro"/>
</dbReference>
<dbReference type="InterPro" id="IPR003959">
    <property type="entry name" value="ATPase_AAA_core"/>
</dbReference>
<keyword evidence="7" id="KW-0808">Transferase</keyword>
<dbReference type="CDD" id="cd04301">
    <property type="entry name" value="NAT_SF"/>
    <property type="match status" value="1"/>
</dbReference>
<protein>
    <submittedName>
        <fullName evidence="7">GNAT family N-acetyltransferase</fullName>
    </submittedName>
</protein>
<dbReference type="InterPro" id="IPR003960">
    <property type="entry name" value="ATPase_AAA_CS"/>
</dbReference>
<dbReference type="InterPro" id="IPR050221">
    <property type="entry name" value="26S_Proteasome_ATPase"/>
</dbReference>
<comment type="similarity">
    <text evidence="1 4">Belongs to the AAA ATPase family.</text>
</comment>
<evidence type="ECO:0000256" key="4">
    <source>
        <dbReference type="RuleBase" id="RU003651"/>
    </source>
</evidence>
<accession>A0A3A5MCW4</accession>
<dbReference type="InterPro" id="IPR027417">
    <property type="entry name" value="P-loop_NTPase"/>
</dbReference>
<dbReference type="Pfam" id="PF00004">
    <property type="entry name" value="AAA"/>
    <property type="match status" value="1"/>
</dbReference>
<evidence type="ECO:0000256" key="2">
    <source>
        <dbReference type="ARBA" id="ARBA00022741"/>
    </source>
</evidence>
<dbReference type="SMART" id="SM00382">
    <property type="entry name" value="AAA"/>
    <property type="match status" value="1"/>
</dbReference>
<dbReference type="Pfam" id="PF17862">
    <property type="entry name" value="AAA_lid_3"/>
    <property type="match status" value="1"/>
</dbReference>
<dbReference type="Gene3D" id="1.10.8.60">
    <property type="match status" value="1"/>
</dbReference>
<dbReference type="CDD" id="cd19481">
    <property type="entry name" value="RecA-like_protease"/>
    <property type="match status" value="1"/>
</dbReference>
<keyword evidence="3 4" id="KW-0067">ATP-binding</keyword>
<dbReference type="InterPro" id="IPR003593">
    <property type="entry name" value="AAA+_ATPase"/>
</dbReference>
<dbReference type="RefSeq" id="WP_119975756.1">
    <property type="nucleotide sequence ID" value="NZ_JBHSQA010000010.1"/>
</dbReference>
<evidence type="ECO:0000259" key="6">
    <source>
        <dbReference type="PROSITE" id="PS51186"/>
    </source>
</evidence>
<evidence type="ECO:0000256" key="1">
    <source>
        <dbReference type="ARBA" id="ARBA00006914"/>
    </source>
</evidence>
<proteinExistence type="inferred from homology"/>
<dbReference type="PANTHER" id="PTHR23073">
    <property type="entry name" value="26S PROTEASOME REGULATORY SUBUNIT"/>
    <property type="match status" value="1"/>
</dbReference>
<keyword evidence="2 4" id="KW-0547">Nucleotide-binding</keyword>
<dbReference type="Gene3D" id="3.40.50.300">
    <property type="entry name" value="P-loop containing nucleotide triphosphate hydrolases"/>
    <property type="match status" value="1"/>
</dbReference>
<dbReference type="GO" id="GO:0016747">
    <property type="term" value="F:acyltransferase activity, transferring groups other than amino-acyl groups"/>
    <property type="evidence" value="ECO:0007669"/>
    <property type="project" value="InterPro"/>
</dbReference>
<dbReference type="Gene3D" id="3.40.630.30">
    <property type="match status" value="1"/>
</dbReference>
<evidence type="ECO:0000256" key="3">
    <source>
        <dbReference type="ARBA" id="ARBA00022840"/>
    </source>
</evidence>
<dbReference type="InterPro" id="IPR000182">
    <property type="entry name" value="GNAT_dom"/>
</dbReference>
<organism evidence="7 8">
    <name type="scientific">Cryobacterium melibiosiphilum</name>
    <dbReference type="NCBI Taxonomy" id="995039"/>
    <lineage>
        <taxon>Bacteria</taxon>
        <taxon>Bacillati</taxon>
        <taxon>Actinomycetota</taxon>
        <taxon>Actinomycetes</taxon>
        <taxon>Micrococcales</taxon>
        <taxon>Microbacteriaceae</taxon>
        <taxon>Cryobacterium</taxon>
    </lineage>
</organism>
<keyword evidence="8" id="KW-1185">Reference proteome</keyword>